<organism evidence="2 3">
    <name type="scientific">Smittium simulii</name>
    <dbReference type="NCBI Taxonomy" id="133385"/>
    <lineage>
        <taxon>Eukaryota</taxon>
        <taxon>Fungi</taxon>
        <taxon>Fungi incertae sedis</taxon>
        <taxon>Zoopagomycota</taxon>
        <taxon>Kickxellomycotina</taxon>
        <taxon>Harpellomycetes</taxon>
        <taxon>Harpellales</taxon>
        <taxon>Legeriomycetaceae</taxon>
        <taxon>Smittium</taxon>
    </lineage>
</organism>
<sequence length="913" mass="103746">MSHDEPTGNINSNNPPAWAQEMLFRLTQLELQNSSNSRSESNDIVAEDIDHDNYVVERPPAKDLILYQELSSAIPSITNDFFRSPITDMERRRFLGTCPRNEGMVYDPPILNEIGLSADFKKGDNRLYDIQYKLSGLTRPIDYFVHSTIQDPRALTPDTAIEFANLMRMLLSDLATHVTQMRMDDAYKASKIPGKAPQVLHSNSKPLFEPKELVEHVTSMQAMQKSVSKNQNKNITEVINKNTTMSHDEPTGNINSNNPPAWAQEMLFRLTQLELQNSSNSRSESNDIVAKDIDHDNYVVERPPAKDLILYQELSSAIPSITNDFFRSPITDMERRRFLGTCPRNIGMVYDPPILNEIGLSADFKKGDNRLYDIQYKLSGLTRPIDYFVHSTIQDPRALTPDTAIEFANLMQMLLSDLATHVTQMQMDDAYKASKTPGKAPQVLHSNSKPLFEPKELVKHVTLMQAMQKSVVHTRDLNTRDYNRRRYTITYNTLDKYSQPVGAHNSNTTYQPRQENTSKSQPSNFNSSTHGRPFVQRGRGKNSISRGETESLPKSPPTTIKMLYKSRPKWLTIKNSVAIKKEIMVLLVKQAIEEVLSKAPVFFSQMFTIPKKSGELRPFKNSLQDDLPKGLDDQYRLIGQISACADCQFITEVPEVQLDEPLLTIQSTIVWTISKPTGIYQNTTTSAQVGKTTGGQNQCLLRRLNNLRIFDRRVNKKYNTDSETFKKTGVFDSAREVYTNSNSKIPKKQNKRPPEGGKLYTEKKSDNNQKFGFIYWQNAGNGNNFTPGTTDDQENTGAKKYSSIKNPQLDHNCENHQTSNRKSKMVERQPTKLEWSMLSSRKSRGSGVYRRQQLTLKDCNKQQTIFRELDPSSTEAANKCQKANGNNVCLKNTSNQGDMCYGLLGQQYVNSIR</sequence>
<evidence type="ECO:0000256" key="1">
    <source>
        <dbReference type="SAM" id="MobiDB-lite"/>
    </source>
</evidence>
<feature type="region of interest" description="Disordered" evidence="1">
    <location>
        <begin position="498"/>
        <end position="559"/>
    </location>
</feature>
<dbReference type="AlphaFoldDB" id="A0A2T9YFB2"/>
<name>A0A2T9YFB2_9FUNG</name>
<dbReference type="Proteomes" id="UP000245383">
    <property type="component" value="Unassembled WGS sequence"/>
</dbReference>
<feature type="region of interest" description="Disordered" evidence="1">
    <location>
        <begin position="803"/>
        <end position="830"/>
    </location>
</feature>
<evidence type="ECO:0000313" key="3">
    <source>
        <dbReference type="Proteomes" id="UP000245383"/>
    </source>
</evidence>
<reference evidence="2 3" key="1">
    <citation type="journal article" date="2018" name="MBio">
        <title>Comparative Genomics Reveals the Core Gene Toolbox for the Fungus-Insect Symbiosis.</title>
        <authorList>
            <person name="Wang Y."/>
            <person name="Stata M."/>
            <person name="Wang W."/>
            <person name="Stajich J.E."/>
            <person name="White M.M."/>
            <person name="Moncalvo J.M."/>
        </authorList>
    </citation>
    <scope>NUCLEOTIDE SEQUENCE [LARGE SCALE GENOMIC DNA]</scope>
    <source>
        <strain evidence="2 3">SWE-8-4</strain>
    </source>
</reference>
<accession>A0A2T9YFB2</accession>
<evidence type="ECO:0000313" key="2">
    <source>
        <dbReference type="EMBL" id="PVU90989.1"/>
    </source>
</evidence>
<protein>
    <submittedName>
        <fullName evidence="2">Uncharacterized protein</fullName>
    </submittedName>
</protein>
<comment type="caution">
    <text evidence="2">The sequence shown here is derived from an EMBL/GenBank/DDBJ whole genome shotgun (WGS) entry which is preliminary data.</text>
</comment>
<proteinExistence type="predicted"/>
<feature type="compositionally biased region" description="Polar residues" evidence="1">
    <location>
        <begin position="504"/>
        <end position="530"/>
    </location>
</feature>
<keyword evidence="3" id="KW-1185">Reference proteome</keyword>
<feature type="region of interest" description="Disordered" evidence="1">
    <location>
        <begin position="740"/>
        <end position="763"/>
    </location>
</feature>
<feature type="compositionally biased region" description="Basic and acidic residues" evidence="1">
    <location>
        <begin position="752"/>
        <end position="763"/>
    </location>
</feature>
<gene>
    <name evidence="2" type="ORF">BB561_004615</name>
</gene>
<dbReference type="OrthoDB" id="5554911at2759"/>
<dbReference type="EMBL" id="MBFR01000227">
    <property type="protein sequence ID" value="PVU90989.1"/>
    <property type="molecule type" value="Genomic_DNA"/>
</dbReference>